<dbReference type="InterPro" id="IPR000772">
    <property type="entry name" value="Ricin_B_lectin"/>
</dbReference>
<accession>A9V876</accession>
<keyword evidence="11" id="KW-0472">Membrane</keyword>
<feature type="domain" description="Ricin B lectin" evidence="14">
    <location>
        <begin position="245"/>
        <end position="366"/>
    </location>
</feature>
<evidence type="ECO:0000256" key="1">
    <source>
        <dbReference type="ARBA" id="ARBA00004606"/>
    </source>
</evidence>
<dbReference type="Pfam" id="PF00652">
    <property type="entry name" value="Ricin_B_lectin"/>
    <property type="match status" value="1"/>
</dbReference>
<dbReference type="FunFam" id="3.90.550.50:FF:000084">
    <property type="entry name" value="Predicted protein"/>
    <property type="match status" value="1"/>
</dbReference>
<reference evidence="15 16" key="1">
    <citation type="journal article" date="2008" name="Nature">
        <title>The genome of the choanoflagellate Monosiga brevicollis and the origin of metazoans.</title>
        <authorList>
            <consortium name="JGI Sequencing"/>
            <person name="King N."/>
            <person name="Westbrook M.J."/>
            <person name="Young S.L."/>
            <person name="Kuo A."/>
            <person name="Abedin M."/>
            <person name="Chapman J."/>
            <person name="Fairclough S."/>
            <person name="Hellsten U."/>
            <person name="Isogai Y."/>
            <person name="Letunic I."/>
            <person name="Marr M."/>
            <person name="Pincus D."/>
            <person name="Putnam N."/>
            <person name="Rokas A."/>
            <person name="Wright K.J."/>
            <person name="Zuzow R."/>
            <person name="Dirks W."/>
            <person name="Good M."/>
            <person name="Goodstein D."/>
            <person name="Lemons D."/>
            <person name="Li W."/>
            <person name="Lyons J.B."/>
            <person name="Morris A."/>
            <person name="Nichols S."/>
            <person name="Richter D.J."/>
            <person name="Salamov A."/>
            <person name="Bork P."/>
            <person name="Lim W.A."/>
            <person name="Manning G."/>
            <person name="Miller W.T."/>
            <person name="McGinnis W."/>
            <person name="Shapiro H."/>
            <person name="Tjian R."/>
            <person name="Grigoriev I.V."/>
            <person name="Rokhsar D."/>
        </authorList>
    </citation>
    <scope>NUCLEOTIDE SEQUENCE [LARGE SCALE GENOMIC DNA]</scope>
    <source>
        <strain evidence="16">MX1 / ATCC 50154</strain>
    </source>
</reference>
<dbReference type="OMA" id="FCWIMTN"/>
<dbReference type="Gene3D" id="2.80.10.50">
    <property type="match status" value="1"/>
</dbReference>
<organism evidence="15 16">
    <name type="scientific">Monosiga brevicollis</name>
    <name type="common">Choanoflagellate</name>
    <dbReference type="NCBI Taxonomy" id="81824"/>
    <lineage>
        <taxon>Eukaryota</taxon>
        <taxon>Choanoflagellata</taxon>
        <taxon>Craspedida</taxon>
        <taxon>Salpingoecidae</taxon>
        <taxon>Monosiga</taxon>
    </lineage>
</organism>
<dbReference type="GO" id="GO:0016263">
    <property type="term" value="F:glycoprotein-N-acetylgalactosamine 3-beta-galactosyltransferase activity"/>
    <property type="evidence" value="ECO:0000318"/>
    <property type="project" value="GO_Central"/>
</dbReference>
<evidence type="ECO:0000256" key="5">
    <source>
        <dbReference type="ARBA" id="ARBA00022676"/>
    </source>
</evidence>
<keyword evidence="10" id="KW-1133">Transmembrane helix</keyword>
<keyword evidence="7" id="KW-0812">Transmembrane</keyword>
<dbReference type="GeneID" id="5894189"/>
<keyword evidence="6" id="KW-0808">Transferase</keyword>
<evidence type="ECO:0000256" key="10">
    <source>
        <dbReference type="ARBA" id="ARBA00022989"/>
    </source>
</evidence>
<name>A9V876_MONBE</name>
<evidence type="ECO:0000256" key="3">
    <source>
        <dbReference type="ARBA" id="ARBA00006462"/>
    </source>
</evidence>
<dbReference type="Proteomes" id="UP000001357">
    <property type="component" value="Unassembled WGS sequence"/>
</dbReference>
<dbReference type="GO" id="GO:0000166">
    <property type="term" value="F:nucleotide binding"/>
    <property type="evidence" value="ECO:0007669"/>
    <property type="project" value="UniProtKB-KW"/>
</dbReference>
<evidence type="ECO:0000313" key="15">
    <source>
        <dbReference type="EMBL" id="EDQ86290.1"/>
    </source>
</evidence>
<dbReference type="RefSeq" id="XP_001748960.1">
    <property type="nucleotide sequence ID" value="XM_001748908.1"/>
</dbReference>
<dbReference type="KEGG" id="mbr:MONBRDRAFT_28451"/>
<feature type="compositionally biased region" description="Acidic residues" evidence="13">
    <location>
        <begin position="228"/>
        <end position="237"/>
    </location>
</feature>
<comment type="subcellular location">
    <subcellularLocation>
        <location evidence="1">Membrane</location>
        <topology evidence="1">Single-pass type II membrane protein</topology>
    </subcellularLocation>
</comment>
<sequence length="669" mass="75120">MLKKPAKPFAASWLAIAALSMFGVGMLIAFQAGVRTGRSRFLVSFAAPAPINSPQRSAGPRALRAQDELIEAPLAASQTDDVCPRYASPFESIMWTRANLAEAEAREEELRERSYELVSHAQDLSHAANGAVQHIINDLIQAHQEIRQINTQHRKLANNVKALTQSLSANNKRQAAAASESDSTDLTEIVQQLRDVLRQRANTEHAADVSPEDLQGALKDMNDSPQDSAEEDQDGFWETDAPVQPGQIRVARSATCLDGYDSNRLIVYNCNSKIKSQYWTFHQGRIITHSDQCLDTAAVEVGAVVRLAQCDATKSTQQWEIKAFDNFAWNVSSQIRTAQGDLCLTAPRPYDEDIASRSCSQLWHVHALAVPQQQVDPDRAHDDTVHAHQLRAAIARNPMQTVWTPADRRGARIFCWIMTNPANHGEKAVAVERTWGRHCDKLVFVTTEEDAAFPTWLATLPSSESRAMLWRKSKYAWLRAYREELNHFDWFIRGDDDTYMMMDNVGHFLQQYDAAETHYFGRRFLFTDLSLQAKIPFYSGGPGTILSRGALQRLGQAVDQNMTVLSDRDTFADDLELALALNRLGIMPKETVDERGGQLFIALGLESERSIRRQDDPDNWFWDYSPEAKEGPDCCAERWLGTHYASASYMYSLDDMHLMQCEGAGPVDL</sequence>
<feature type="coiled-coil region" evidence="12">
    <location>
        <begin position="139"/>
        <end position="166"/>
    </location>
</feature>
<evidence type="ECO:0000256" key="13">
    <source>
        <dbReference type="SAM" id="MobiDB-lite"/>
    </source>
</evidence>
<dbReference type="eggNOG" id="KOG2246">
    <property type="taxonomic scope" value="Eukaryota"/>
</dbReference>
<dbReference type="Pfam" id="PF02434">
    <property type="entry name" value="Fringe"/>
    <property type="match status" value="1"/>
</dbReference>
<proteinExistence type="inferred from homology"/>
<dbReference type="SMART" id="SM00458">
    <property type="entry name" value="RICIN"/>
    <property type="match status" value="1"/>
</dbReference>
<comment type="pathway">
    <text evidence="2">Protein modification; protein glycosylation.</text>
</comment>
<keyword evidence="9" id="KW-0735">Signal-anchor</keyword>
<evidence type="ECO:0000256" key="9">
    <source>
        <dbReference type="ARBA" id="ARBA00022968"/>
    </source>
</evidence>
<dbReference type="SUPFAM" id="SSF50370">
    <property type="entry name" value="Ricin B-like lectins"/>
    <property type="match status" value="1"/>
</dbReference>
<gene>
    <name evidence="15" type="ORF">MONBRDRAFT_28451</name>
</gene>
<evidence type="ECO:0000313" key="16">
    <source>
        <dbReference type="Proteomes" id="UP000001357"/>
    </source>
</evidence>
<keyword evidence="8" id="KW-0547">Nucleotide-binding</keyword>
<dbReference type="GO" id="GO:0016020">
    <property type="term" value="C:membrane"/>
    <property type="evidence" value="ECO:0007669"/>
    <property type="project" value="UniProtKB-SubCell"/>
</dbReference>
<dbReference type="EC" id="2.4.1.122" evidence="4"/>
<dbReference type="PANTHER" id="PTHR23033:SF14">
    <property type="entry name" value="GLYCOPROTEIN-N-ACETYLGALACTOSAMINE 3-BETA-GALACTOSYLTRANSFERASE 1-RELATED"/>
    <property type="match status" value="1"/>
</dbReference>
<evidence type="ECO:0000256" key="6">
    <source>
        <dbReference type="ARBA" id="ARBA00022679"/>
    </source>
</evidence>
<dbReference type="InParanoid" id="A9V876"/>
<dbReference type="PROSITE" id="PS50231">
    <property type="entry name" value="RICIN_B_LECTIN"/>
    <property type="match status" value="1"/>
</dbReference>
<evidence type="ECO:0000256" key="8">
    <source>
        <dbReference type="ARBA" id="ARBA00022741"/>
    </source>
</evidence>
<protein>
    <recommendedName>
        <fullName evidence="4">N-acetylgalactosaminide beta-1,3-galactosyltransferase</fullName>
        <ecNumber evidence="4">2.4.1.122</ecNumber>
    </recommendedName>
</protein>
<dbReference type="EMBL" id="CH991567">
    <property type="protein sequence ID" value="EDQ86290.1"/>
    <property type="molecule type" value="Genomic_DNA"/>
</dbReference>
<keyword evidence="16" id="KW-1185">Reference proteome</keyword>
<evidence type="ECO:0000256" key="2">
    <source>
        <dbReference type="ARBA" id="ARBA00004922"/>
    </source>
</evidence>
<keyword evidence="5" id="KW-0328">Glycosyltransferase</keyword>
<keyword evidence="12" id="KW-0175">Coiled coil</keyword>
<evidence type="ECO:0000256" key="12">
    <source>
        <dbReference type="SAM" id="Coils"/>
    </source>
</evidence>
<feature type="region of interest" description="Disordered" evidence="13">
    <location>
        <begin position="202"/>
        <end position="240"/>
    </location>
</feature>
<evidence type="ECO:0000259" key="14">
    <source>
        <dbReference type="SMART" id="SM00458"/>
    </source>
</evidence>
<dbReference type="PANTHER" id="PTHR23033">
    <property type="entry name" value="BETA1,3-GALACTOSYLTRANSFERASE"/>
    <property type="match status" value="1"/>
</dbReference>
<dbReference type="InterPro" id="IPR026050">
    <property type="entry name" value="C1GALT1/C1GALT1_chp1"/>
</dbReference>
<comment type="similarity">
    <text evidence="3">Belongs to the glycosyltransferase 31 family. Beta3-Gal-T subfamily.</text>
</comment>
<dbReference type="Gene3D" id="3.90.550.50">
    <property type="match status" value="1"/>
</dbReference>
<dbReference type="STRING" id="81824.A9V876"/>
<evidence type="ECO:0000256" key="11">
    <source>
        <dbReference type="ARBA" id="ARBA00023136"/>
    </source>
</evidence>
<evidence type="ECO:0000256" key="7">
    <source>
        <dbReference type="ARBA" id="ARBA00022692"/>
    </source>
</evidence>
<dbReference type="InterPro" id="IPR003378">
    <property type="entry name" value="Fringe-like_glycosylTrfase"/>
</dbReference>
<dbReference type="InterPro" id="IPR035992">
    <property type="entry name" value="Ricin_B-like_lectins"/>
</dbReference>
<dbReference type="AlphaFoldDB" id="A9V876"/>
<evidence type="ECO:0000256" key="4">
    <source>
        <dbReference type="ARBA" id="ARBA00012557"/>
    </source>
</evidence>